<name>A0AA35ZNC5_LACSI</name>
<evidence type="ECO:0000313" key="2">
    <source>
        <dbReference type="EMBL" id="CAI9294947.1"/>
    </source>
</evidence>
<dbReference type="AlphaFoldDB" id="A0AA35ZNC5"/>
<protein>
    <submittedName>
        <fullName evidence="2">Uncharacterized protein</fullName>
    </submittedName>
</protein>
<proteinExistence type="predicted"/>
<feature type="region of interest" description="Disordered" evidence="1">
    <location>
        <begin position="21"/>
        <end position="52"/>
    </location>
</feature>
<feature type="compositionally biased region" description="Basic and acidic residues" evidence="1">
    <location>
        <begin position="22"/>
        <end position="37"/>
    </location>
</feature>
<reference evidence="2" key="1">
    <citation type="submission" date="2023-04" db="EMBL/GenBank/DDBJ databases">
        <authorList>
            <person name="Vijverberg K."/>
            <person name="Xiong W."/>
            <person name="Schranz E."/>
        </authorList>
    </citation>
    <scope>NUCLEOTIDE SEQUENCE</scope>
</reference>
<dbReference type="EMBL" id="OX465083">
    <property type="protein sequence ID" value="CAI9294947.1"/>
    <property type="molecule type" value="Genomic_DNA"/>
</dbReference>
<dbReference type="Proteomes" id="UP001177003">
    <property type="component" value="Chromosome 7"/>
</dbReference>
<evidence type="ECO:0000313" key="3">
    <source>
        <dbReference type="Proteomes" id="UP001177003"/>
    </source>
</evidence>
<keyword evidence="3" id="KW-1185">Reference proteome</keyword>
<evidence type="ECO:0000256" key="1">
    <source>
        <dbReference type="SAM" id="MobiDB-lite"/>
    </source>
</evidence>
<gene>
    <name evidence="2" type="ORF">LSALG_LOCUS33906</name>
</gene>
<accession>A0AA35ZNC5</accession>
<sequence length="118" mass="13763">MYFIFGASFLRGFGNFLISNDNPRDQARRRVRQRPDDAETEPPVIPTEDELPMNPYNVAMRRYQDNLGRGINYTNMHLDLMIQHMNIQRPSEYPVSYPYILAWDELWVEQHGGADGSG</sequence>
<organism evidence="2 3">
    <name type="scientific">Lactuca saligna</name>
    <name type="common">Willowleaf lettuce</name>
    <dbReference type="NCBI Taxonomy" id="75948"/>
    <lineage>
        <taxon>Eukaryota</taxon>
        <taxon>Viridiplantae</taxon>
        <taxon>Streptophyta</taxon>
        <taxon>Embryophyta</taxon>
        <taxon>Tracheophyta</taxon>
        <taxon>Spermatophyta</taxon>
        <taxon>Magnoliopsida</taxon>
        <taxon>eudicotyledons</taxon>
        <taxon>Gunneridae</taxon>
        <taxon>Pentapetalae</taxon>
        <taxon>asterids</taxon>
        <taxon>campanulids</taxon>
        <taxon>Asterales</taxon>
        <taxon>Asteraceae</taxon>
        <taxon>Cichorioideae</taxon>
        <taxon>Cichorieae</taxon>
        <taxon>Lactucinae</taxon>
        <taxon>Lactuca</taxon>
    </lineage>
</organism>